<sequence>HLIERSWYAVTETCLAFTVFREDFSPRFVAMFTFLLFLKCFHWLGEDRVDFMERSPIITWVFHLRVAALLMFLGIIDAFFINHAYYSTITKGATVQLVFGFEYAILLIVVVNVFLKYVLHTIDLQSENPWDNKAVYLLYTELFLGFFKVILYMAFMAVMIKVHTFPLFAIRPMYLTMRAFKKALNDVIMSRRAIRNMNTLYPNATPEELSSGDNVCIICREEMVSACKKLPCGHIFHTNCLRSWFQRQQSCPTCRMDILRAPIPTGQQQGQQTPQQQQQQQQQANMMPGQGPMMPQFPGGFPMFIPPMVPGQFPMQQQQQPSTTQPASSTTATPTTSTSTQPTAVPGGAATTYTMPGSTMAGFPGISPYMMPPMFSPPFTPPPMPPANFAGMNDEELRAMEGIERSHVEARVQCLRSIHTLLDAAMIQIQQYYSLMSTMGPQANMYPAPASASASAPAPGVGTTPAEPTKQSDSVKGETQAATSEKPSSLQSDEDLSDLEGAVGFTPVEEVIIPEYHDEPVDEIDHQEIRRRRIERLESETNLAALDKESETK</sequence>
<feature type="compositionally biased region" description="Low complexity" evidence="16">
    <location>
        <begin position="316"/>
        <end position="344"/>
    </location>
</feature>
<dbReference type="PANTHER" id="PTHR22763">
    <property type="entry name" value="RING ZINC FINGER PROTEIN"/>
    <property type="match status" value="1"/>
</dbReference>
<evidence type="ECO:0000256" key="10">
    <source>
        <dbReference type="ARBA" id="ARBA00022786"/>
    </source>
</evidence>
<protein>
    <recommendedName>
        <fullName evidence="5">RING-type E3 ubiquitin transferase</fullName>
        <ecNumber evidence="5">2.3.2.27</ecNumber>
    </recommendedName>
</protein>
<evidence type="ECO:0000256" key="1">
    <source>
        <dbReference type="ARBA" id="ARBA00000900"/>
    </source>
</evidence>
<reference evidence="20" key="1">
    <citation type="submission" date="2025-08" db="UniProtKB">
        <authorList>
            <consortium name="RefSeq"/>
        </authorList>
    </citation>
    <scope>IDENTIFICATION</scope>
    <source>
        <tissue evidence="20">Testes</tissue>
    </source>
</reference>
<evidence type="ECO:0000256" key="13">
    <source>
        <dbReference type="ARBA" id="ARBA00022989"/>
    </source>
</evidence>
<dbReference type="InterPro" id="IPR058051">
    <property type="entry name" value="Znf_RING_synoviolin"/>
</dbReference>
<evidence type="ECO:0000256" key="5">
    <source>
        <dbReference type="ARBA" id="ARBA00012483"/>
    </source>
</evidence>
<feature type="region of interest" description="Disordered" evidence="16">
    <location>
        <begin position="265"/>
        <end position="351"/>
    </location>
</feature>
<keyword evidence="10" id="KW-0833">Ubl conjugation pathway</keyword>
<evidence type="ECO:0000256" key="9">
    <source>
        <dbReference type="ARBA" id="ARBA00022771"/>
    </source>
</evidence>
<comment type="pathway">
    <text evidence="3">Protein modification; protein ubiquitination.</text>
</comment>
<dbReference type="InterPro" id="IPR057992">
    <property type="entry name" value="TPR_SYVN1_N"/>
</dbReference>
<dbReference type="Pfam" id="PF13639">
    <property type="entry name" value="zf-RING_2"/>
    <property type="match status" value="1"/>
</dbReference>
<evidence type="ECO:0000256" key="3">
    <source>
        <dbReference type="ARBA" id="ARBA00004906"/>
    </source>
</evidence>
<evidence type="ECO:0000256" key="16">
    <source>
        <dbReference type="SAM" id="MobiDB-lite"/>
    </source>
</evidence>
<feature type="transmembrane region" description="Helical" evidence="17">
    <location>
        <begin position="57"/>
        <end position="81"/>
    </location>
</feature>
<dbReference type="RefSeq" id="XP_002740241.1">
    <property type="nucleotide sequence ID" value="XM_002740195.2"/>
</dbReference>
<keyword evidence="7 17" id="KW-0812">Transmembrane</keyword>
<dbReference type="InterPro" id="IPR001841">
    <property type="entry name" value="Znf_RING"/>
</dbReference>
<evidence type="ECO:0000256" key="4">
    <source>
        <dbReference type="ARBA" id="ARBA00010089"/>
    </source>
</evidence>
<dbReference type="CDD" id="cd16479">
    <property type="entry name" value="RING-H2_synoviolin"/>
    <property type="match status" value="1"/>
</dbReference>
<evidence type="ECO:0000256" key="14">
    <source>
        <dbReference type="ARBA" id="ARBA00023136"/>
    </source>
</evidence>
<comment type="similarity">
    <text evidence="4">Belongs to the HRD1 family.</text>
</comment>
<evidence type="ECO:0000256" key="8">
    <source>
        <dbReference type="ARBA" id="ARBA00022723"/>
    </source>
</evidence>
<dbReference type="SUPFAM" id="SSF57850">
    <property type="entry name" value="RING/U-box"/>
    <property type="match status" value="1"/>
</dbReference>
<dbReference type="EC" id="2.3.2.27" evidence="5"/>
<name>A0ABM0GYJ7_SACKO</name>
<evidence type="ECO:0000256" key="17">
    <source>
        <dbReference type="SAM" id="Phobius"/>
    </source>
</evidence>
<evidence type="ECO:0000313" key="19">
    <source>
        <dbReference type="Proteomes" id="UP000694865"/>
    </source>
</evidence>
<feature type="non-terminal residue" evidence="20">
    <location>
        <position position="1"/>
    </location>
</feature>
<comment type="subcellular location">
    <subcellularLocation>
        <location evidence="2">Endoplasmic reticulum membrane</location>
        <topology evidence="2">Multi-pass membrane protein</topology>
    </subcellularLocation>
</comment>
<evidence type="ECO:0000313" key="20">
    <source>
        <dbReference type="RefSeq" id="XP_002740241.1"/>
    </source>
</evidence>
<feature type="region of interest" description="Disordered" evidence="16">
    <location>
        <begin position="448"/>
        <end position="503"/>
    </location>
</feature>
<keyword evidence="14 17" id="KW-0472">Membrane</keyword>
<evidence type="ECO:0000259" key="18">
    <source>
        <dbReference type="PROSITE" id="PS50089"/>
    </source>
</evidence>
<dbReference type="PANTHER" id="PTHR22763:SF184">
    <property type="entry name" value="E3 UBIQUITIN-PROTEIN LIGASE SYNOVIOLIN"/>
    <property type="match status" value="1"/>
</dbReference>
<dbReference type="Proteomes" id="UP000694865">
    <property type="component" value="Unplaced"/>
</dbReference>
<keyword evidence="19" id="KW-1185">Reference proteome</keyword>
<keyword evidence="13 17" id="KW-1133">Transmembrane helix</keyword>
<organism evidence="19 20">
    <name type="scientific">Saccoglossus kowalevskii</name>
    <name type="common">Acorn worm</name>
    <dbReference type="NCBI Taxonomy" id="10224"/>
    <lineage>
        <taxon>Eukaryota</taxon>
        <taxon>Metazoa</taxon>
        <taxon>Hemichordata</taxon>
        <taxon>Enteropneusta</taxon>
        <taxon>Harrimaniidae</taxon>
        <taxon>Saccoglossus</taxon>
    </lineage>
</organism>
<evidence type="ECO:0000256" key="6">
    <source>
        <dbReference type="ARBA" id="ARBA00022679"/>
    </source>
</evidence>
<proteinExistence type="inferred from homology"/>
<feature type="transmembrane region" description="Helical" evidence="17">
    <location>
        <begin position="28"/>
        <end position="45"/>
    </location>
</feature>
<accession>A0ABM0GYJ7</accession>
<dbReference type="Pfam" id="PF25563">
    <property type="entry name" value="TPR_SYVN1_N"/>
    <property type="match status" value="1"/>
</dbReference>
<dbReference type="PROSITE" id="PS50089">
    <property type="entry name" value="ZF_RING_2"/>
    <property type="match status" value="1"/>
</dbReference>
<evidence type="ECO:0000256" key="15">
    <source>
        <dbReference type="PROSITE-ProRule" id="PRU00175"/>
    </source>
</evidence>
<keyword evidence="9 15" id="KW-0863">Zinc-finger</keyword>
<feature type="domain" description="RING-type" evidence="18">
    <location>
        <begin position="216"/>
        <end position="255"/>
    </location>
</feature>
<evidence type="ECO:0000256" key="7">
    <source>
        <dbReference type="ARBA" id="ARBA00022692"/>
    </source>
</evidence>
<feature type="transmembrane region" description="Helical" evidence="17">
    <location>
        <begin position="93"/>
        <end position="115"/>
    </location>
</feature>
<dbReference type="GeneID" id="100370827"/>
<feature type="transmembrane region" description="Helical" evidence="17">
    <location>
        <begin position="136"/>
        <end position="160"/>
    </location>
</feature>
<keyword evidence="11" id="KW-0256">Endoplasmic reticulum</keyword>
<dbReference type="InterPro" id="IPR013083">
    <property type="entry name" value="Znf_RING/FYVE/PHD"/>
</dbReference>
<keyword evidence="8" id="KW-0479">Metal-binding</keyword>
<evidence type="ECO:0000256" key="2">
    <source>
        <dbReference type="ARBA" id="ARBA00004477"/>
    </source>
</evidence>
<dbReference type="SMART" id="SM00184">
    <property type="entry name" value="RING"/>
    <property type="match status" value="1"/>
</dbReference>
<feature type="compositionally biased region" description="Low complexity" evidence="16">
    <location>
        <begin position="448"/>
        <end position="459"/>
    </location>
</feature>
<dbReference type="Gene3D" id="3.30.40.10">
    <property type="entry name" value="Zinc/RING finger domain, C3HC4 (zinc finger)"/>
    <property type="match status" value="1"/>
</dbReference>
<evidence type="ECO:0000256" key="12">
    <source>
        <dbReference type="ARBA" id="ARBA00022833"/>
    </source>
</evidence>
<gene>
    <name evidence="20" type="primary">LOC100370827</name>
</gene>
<keyword evidence="12" id="KW-0862">Zinc</keyword>
<feature type="compositionally biased region" description="Low complexity" evidence="16">
    <location>
        <begin position="265"/>
        <end position="303"/>
    </location>
</feature>
<keyword evidence="6" id="KW-0808">Transferase</keyword>
<evidence type="ECO:0000256" key="11">
    <source>
        <dbReference type="ARBA" id="ARBA00022824"/>
    </source>
</evidence>
<dbReference type="InterPro" id="IPR050731">
    <property type="entry name" value="HRD1_E3_ubiq-ligases"/>
</dbReference>
<comment type="catalytic activity">
    <reaction evidence="1">
        <text>S-ubiquitinyl-[E2 ubiquitin-conjugating enzyme]-L-cysteine + [acceptor protein]-L-lysine = [E2 ubiquitin-conjugating enzyme]-L-cysteine + N(6)-ubiquitinyl-[acceptor protein]-L-lysine.</text>
        <dbReference type="EC" id="2.3.2.27"/>
    </reaction>
</comment>